<dbReference type="EMBL" id="JAJHUN010000010">
    <property type="protein sequence ID" value="KAJ4147203.1"/>
    <property type="molecule type" value="Genomic_DNA"/>
</dbReference>
<dbReference type="PANTHER" id="PTHR40624">
    <property type="entry name" value="BIOSYNTHESIS MONOOXYGENASE, PUTATIVE (AFU_ORTHOLOGUE AFUA_1G12025)-RELATED"/>
    <property type="match status" value="1"/>
</dbReference>
<organism evidence="2 3">
    <name type="scientific">Akanthomyces muscarius</name>
    <name type="common">Entomopathogenic fungus</name>
    <name type="synonym">Lecanicillium muscarium</name>
    <dbReference type="NCBI Taxonomy" id="2231603"/>
    <lineage>
        <taxon>Eukaryota</taxon>
        <taxon>Fungi</taxon>
        <taxon>Dikarya</taxon>
        <taxon>Ascomycota</taxon>
        <taxon>Pezizomycotina</taxon>
        <taxon>Sordariomycetes</taxon>
        <taxon>Hypocreomycetidae</taxon>
        <taxon>Hypocreales</taxon>
        <taxon>Cordycipitaceae</taxon>
        <taxon>Akanthomyces</taxon>
    </lineage>
</organism>
<dbReference type="Proteomes" id="UP001144673">
    <property type="component" value="Chromosome 3"/>
</dbReference>
<evidence type="ECO:0000313" key="2">
    <source>
        <dbReference type="EMBL" id="KAJ4147203.1"/>
    </source>
</evidence>
<protein>
    <recommendedName>
        <fullName evidence="1">ABM domain-containing protein</fullName>
    </recommendedName>
</protein>
<dbReference type="SUPFAM" id="SSF54909">
    <property type="entry name" value="Dimeric alpha+beta barrel"/>
    <property type="match status" value="1"/>
</dbReference>
<dbReference type="RefSeq" id="XP_056050144.1">
    <property type="nucleotide sequence ID" value="XM_056193071.1"/>
</dbReference>
<accession>A0A9W8UIZ4</accession>
<evidence type="ECO:0000259" key="1">
    <source>
        <dbReference type="PROSITE" id="PS51725"/>
    </source>
</evidence>
<reference evidence="2" key="1">
    <citation type="journal article" date="2023" name="Access Microbiol">
        <title>De-novo genome assembly for Akanthomyces muscarius, a biocontrol agent of insect agricultural pests.</title>
        <authorList>
            <person name="Erdos Z."/>
            <person name="Studholme D.J."/>
            <person name="Raymond B."/>
            <person name="Sharma M."/>
        </authorList>
    </citation>
    <scope>NUCLEOTIDE SEQUENCE</scope>
    <source>
        <strain evidence="2">Ve6</strain>
    </source>
</reference>
<feature type="domain" description="ABM" evidence="1">
    <location>
        <begin position="6"/>
        <end position="97"/>
    </location>
</feature>
<keyword evidence="3" id="KW-1185">Reference proteome</keyword>
<proteinExistence type="predicted"/>
<comment type="caution">
    <text evidence="2">The sequence shown here is derived from an EMBL/GenBank/DDBJ whole genome shotgun (WGS) entry which is preliminary data.</text>
</comment>
<name>A0A9W8UIZ4_AKAMU</name>
<dbReference type="InterPro" id="IPR007138">
    <property type="entry name" value="ABM_dom"/>
</dbReference>
<dbReference type="AlphaFoldDB" id="A0A9W8UIZ4"/>
<dbReference type="InterPro" id="IPR011008">
    <property type="entry name" value="Dimeric_a/b-barrel"/>
</dbReference>
<dbReference type="Pfam" id="PF03992">
    <property type="entry name" value="ABM"/>
    <property type="match status" value="1"/>
</dbReference>
<gene>
    <name evidence="2" type="ORF">LMH87_001743</name>
</gene>
<evidence type="ECO:0000313" key="3">
    <source>
        <dbReference type="Proteomes" id="UP001144673"/>
    </source>
</evidence>
<sequence>MSSEVVHIVVTLVPQTGKLGELIQAFENLSLHVEANEPETLSYYAVQPKGKDELIIVEKYANEGALKSHAQSPAFKKFGKVISTILQSPPDIKRSSLKSGFETRSKM</sequence>
<dbReference type="GeneID" id="80888902"/>
<dbReference type="KEGG" id="amus:LMH87_001743"/>
<dbReference type="PROSITE" id="PS51725">
    <property type="entry name" value="ABM"/>
    <property type="match status" value="1"/>
</dbReference>
<dbReference type="PANTHER" id="PTHR40624:SF1">
    <property type="entry name" value="BIOSYNTHESIS MONOOXYGENASE, PUTATIVE (AFU_ORTHOLOGUE AFUA_1G12025)-RELATED"/>
    <property type="match status" value="1"/>
</dbReference>
<dbReference type="Gene3D" id="3.30.70.100">
    <property type="match status" value="1"/>
</dbReference>